<reference evidence="1 3" key="2">
    <citation type="journal article" date="2018" name="Plant J.">
        <title>The Physcomitrella patens chromosome-scale assembly reveals moss genome structure and evolution.</title>
        <authorList>
            <person name="Lang D."/>
            <person name="Ullrich K.K."/>
            <person name="Murat F."/>
            <person name="Fuchs J."/>
            <person name="Jenkins J."/>
            <person name="Haas F.B."/>
            <person name="Piednoel M."/>
            <person name="Gundlach H."/>
            <person name="Van Bel M."/>
            <person name="Meyberg R."/>
            <person name="Vives C."/>
            <person name="Morata J."/>
            <person name="Symeonidi A."/>
            <person name="Hiss M."/>
            <person name="Muchero W."/>
            <person name="Kamisugi Y."/>
            <person name="Saleh O."/>
            <person name="Blanc G."/>
            <person name="Decker E.L."/>
            <person name="van Gessel N."/>
            <person name="Grimwood J."/>
            <person name="Hayes R.D."/>
            <person name="Graham S.W."/>
            <person name="Gunter L.E."/>
            <person name="McDaniel S.F."/>
            <person name="Hoernstein S.N.W."/>
            <person name="Larsson A."/>
            <person name="Li F.W."/>
            <person name="Perroud P.F."/>
            <person name="Phillips J."/>
            <person name="Ranjan P."/>
            <person name="Rokshar D.S."/>
            <person name="Rothfels C.J."/>
            <person name="Schneider L."/>
            <person name="Shu S."/>
            <person name="Stevenson D.W."/>
            <person name="Thummler F."/>
            <person name="Tillich M."/>
            <person name="Villarreal Aguilar J.C."/>
            <person name="Widiez T."/>
            <person name="Wong G.K."/>
            <person name="Wymore A."/>
            <person name="Zhang Y."/>
            <person name="Zimmer A.D."/>
            <person name="Quatrano R.S."/>
            <person name="Mayer K.F.X."/>
            <person name="Goodstein D."/>
            <person name="Casacuberta J.M."/>
            <person name="Vandepoele K."/>
            <person name="Reski R."/>
            <person name="Cuming A.C."/>
            <person name="Tuskan G.A."/>
            <person name="Maumus F."/>
            <person name="Salse J."/>
            <person name="Schmutz J."/>
            <person name="Rensing S.A."/>
        </authorList>
    </citation>
    <scope>NUCLEOTIDE SEQUENCE [LARGE SCALE GENOMIC DNA]</scope>
    <source>
        <strain evidence="2 3">cv. Gransden 2004</strain>
    </source>
</reference>
<dbReference type="AlphaFoldDB" id="A9TL40"/>
<name>A9TL40_PHYPA</name>
<gene>
    <name evidence="1" type="ORF">PHYPA_030322</name>
</gene>
<dbReference type="EnsemblPlants" id="Pp3c26_6670V3.1">
    <property type="protein sequence ID" value="Pp3c26_6670V3.1"/>
    <property type="gene ID" value="Pp3c26_6670"/>
</dbReference>
<dbReference type="EnsemblPlants" id="Pp3c26_6670V3.2">
    <property type="protein sequence ID" value="PAC:32917355.CDS.1"/>
    <property type="gene ID" value="Pp3c26_6670"/>
</dbReference>
<dbReference type="PaxDb" id="3218-PP1S256_18V6.1"/>
<reference evidence="2" key="3">
    <citation type="submission" date="2020-12" db="UniProtKB">
        <authorList>
            <consortium name="EnsemblPlants"/>
        </authorList>
    </citation>
    <scope>IDENTIFICATION</scope>
</reference>
<keyword evidence="3" id="KW-1185">Reference proteome</keyword>
<organism evidence="1">
    <name type="scientific">Physcomitrium patens</name>
    <name type="common">Spreading-leaved earth moss</name>
    <name type="synonym">Physcomitrella patens</name>
    <dbReference type="NCBI Taxonomy" id="3218"/>
    <lineage>
        <taxon>Eukaryota</taxon>
        <taxon>Viridiplantae</taxon>
        <taxon>Streptophyta</taxon>
        <taxon>Embryophyta</taxon>
        <taxon>Bryophyta</taxon>
        <taxon>Bryophytina</taxon>
        <taxon>Bryopsida</taxon>
        <taxon>Funariidae</taxon>
        <taxon>Funariales</taxon>
        <taxon>Funariaceae</taxon>
        <taxon>Physcomitrium</taxon>
    </lineage>
</organism>
<dbReference type="Gramene" id="Pp3c26_6670V3.2">
    <property type="protein sequence ID" value="PAC:32917355.CDS.1"/>
    <property type="gene ID" value="Pp3c26_6670"/>
</dbReference>
<evidence type="ECO:0000313" key="1">
    <source>
        <dbReference type="EMBL" id="PNR26841.1"/>
    </source>
</evidence>
<evidence type="ECO:0000313" key="3">
    <source>
        <dbReference type="Proteomes" id="UP000006727"/>
    </source>
</evidence>
<protein>
    <submittedName>
        <fullName evidence="1 2">Uncharacterized protein</fullName>
    </submittedName>
</protein>
<sequence>MIFSAQKFARVTTGGIGFQPQVEIQLDCGTVRYRCSRFDTGNCFGSDVLTEAELQARLELVYETVRICFAERASRSEAPLVASCSHKSFVCHSSRFSNNGAGHRQTQL</sequence>
<evidence type="ECO:0000313" key="2">
    <source>
        <dbReference type="EnsemblPlants" id="PAC:32917355.CDS.1"/>
    </source>
</evidence>
<accession>A9TL40</accession>
<dbReference type="HOGENOM" id="CLU_2201516_0_0_1"/>
<dbReference type="Proteomes" id="UP000006727">
    <property type="component" value="Chromosome 26"/>
</dbReference>
<dbReference type="Gramene" id="Pp3c26_6670V3.1">
    <property type="protein sequence ID" value="Pp3c26_6670V3.1"/>
    <property type="gene ID" value="Pp3c26_6670"/>
</dbReference>
<proteinExistence type="predicted"/>
<reference evidence="1 3" key="1">
    <citation type="journal article" date="2008" name="Science">
        <title>The Physcomitrella genome reveals evolutionary insights into the conquest of land by plants.</title>
        <authorList>
            <person name="Rensing S."/>
            <person name="Lang D."/>
            <person name="Zimmer A."/>
            <person name="Terry A."/>
            <person name="Salamov A."/>
            <person name="Shapiro H."/>
            <person name="Nishiyama T."/>
            <person name="Perroud P.-F."/>
            <person name="Lindquist E."/>
            <person name="Kamisugi Y."/>
            <person name="Tanahashi T."/>
            <person name="Sakakibara K."/>
            <person name="Fujita T."/>
            <person name="Oishi K."/>
            <person name="Shin-I T."/>
            <person name="Kuroki Y."/>
            <person name="Toyoda A."/>
            <person name="Suzuki Y."/>
            <person name="Hashimoto A."/>
            <person name="Yamaguchi K."/>
            <person name="Sugano A."/>
            <person name="Kohara Y."/>
            <person name="Fujiyama A."/>
            <person name="Anterola A."/>
            <person name="Aoki S."/>
            <person name="Ashton N."/>
            <person name="Barbazuk W.B."/>
            <person name="Barker E."/>
            <person name="Bennetzen J."/>
            <person name="Bezanilla M."/>
            <person name="Blankenship R."/>
            <person name="Cho S.H."/>
            <person name="Dutcher S."/>
            <person name="Estelle M."/>
            <person name="Fawcett J.A."/>
            <person name="Gundlach H."/>
            <person name="Hanada K."/>
            <person name="Heyl A."/>
            <person name="Hicks K.A."/>
            <person name="Hugh J."/>
            <person name="Lohr M."/>
            <person name="Mayer K."/>
            <person name="Melkozernov A."/>
            <person name="Murata T."/>
            <person name="Nelson D."/>
            <person name="Pils B."/>
            <person name="Prigge M."/>
            <person name="Reiss B."/>
            <person name="Renner T."/>
            <person name="Rombauts S."/>
            <person name="Rushton P."/>
            <person name="Sanderfoot A."/>
            <person name="Schween G."/>
            <person name="Shiu S.-H."/>
            <person name="Stueber K."/>
            <person name="Theodoulou F.L."/>
            <person name="Tu H."/>
            <person name="Van de Peer Y."/>
            <person name="Verrier P.J."/>
            <person name="Waters E."/>
            <person name="Wood A."/>
            <person name="Yang L."/>
            <person name="Cove D."/>
            <person name="Cuming A."/>
            <person name="Hasebe M."/>
            <person name="Lucas S."/>
            <person name="Mishler D.B."/>
            <person name="Reski R."/>
            <person name="Grigoriev I."/>
            <person name="Quatrano R.S."/>
            <person name="Boore J.L."/>
        </authorList>
    </citation>
    <scope>NUCLEOTIDE SEQUENCE [LARGE SCALE GENOMIC DNA]</scope>
    <source>
        <strain evidence="2 3">cv. Gransden 2004</strain>
    </source>
</reference>
<dbReference type="EMBL" id="ABEU02000026">
    <property type="protein sequence ID" value="PNR26841.1"/>
    <property type="molecule type" value="Genomic_DNA"/>
</dbReference>
<dbReference type="InParanoid" id="A9TL40"/>